<reference evidence="2 3" key="1">
    <citation type="submission" date="2021-01" db="EMBL/GenBank/DDBJ databases">
        <title>Sequencing the genomes of 1000 actinobacteria strains.</title>
        <authorList>
            <person name="Klenk H.-P."/>
        </authorList>
    </citation>
    <scope>NUCLEOTIDE SEQUENCE [LARGE SCALE GENOMIC DNA]</scope>
    <source>
        <strain evidence="2 3">DSM 46000</strain>
    </source>
</reference>
<evidence type="ECO:0000313" key="2">
    <source>
        <dbReference type="EMBL" id="MBM7479050.1"/>
    </source>
</evidence>
<protein>
    <submittedName>
        <fullName evidence="2">Uncharacterized protein</fullName>
    </submittedName>
</protein>
<keyword evidence="1" id="KW-0812">Transmembrane</keyword>
<sequence length="36" mass="3661">MPVRPRTVLLISVGVAVVLLGSLVVFLSIVGLDGVA</sequence>
<comment type="caution">
    <text evidence="2">The sequence shown here is derived from an EMBL/GenBank/DDBJ whole genome shotgun (WGS) entry which is preliminary data.</text>
</comment>
<evidence type="ECO:0000256" key="1">
    <source>
        <dbReference type="SAM" id="Phobius"/>
    </source>
</evidence>
<keyword evidence="1" id="KW-0472">Membrane</keyword>
<gene>
    <name evidence="2" type="ORF">JOD49_001970</name>
</gene>
<dbReference type="Proteomes" id="UP000698059">
    <property type="component" value="Unassembled WGS sequence"/>
</dbReference>
<name>A0ABS2LF54_9CELL</name>
<organism evidence="2 3">
    <name type="scientific">Oerskovia jenensis</name>
    <dbReference type="NCBI Taxonomy" id="162169"/>
    <lineage>
        <taxon>Bacteria</taxon>
        <taxon>Bacillati</taxon>
        <taxon>Actinomycetota</taxon>
        <taxon>Actinomycetes</taxon>
        <taxon>Micrococcales</taxon>
        <taxon>Cellulomonadaceae</taxon>
        <taxon>Oerskovia</taxon>
    </lineage>
</organism>
<evidence type="ECO:0000313" key="3">
    <source>
        <dbReference type="Proteomes" id="UP000698059"/>
    </source>
</evidence>
<accession>A0ABS2LF54</accession>
<proteinExistence type="predicted"/>
<keyword evidence="3" id="KW-1185">Reference proteome</keyword>
<dbReference type="EMBL" id="JAFBBO010000001">
    <property type="protein sequence ID" value="MBM7479050.1"/>
    <property type="molecule type" value="Genomic_DNA"/>
</dbReference>
<keyword evidence="1" id="KW-1133">Transmembrane helix</keyword>
<feature type="transmembrane region" description="Helical" evidence="1">
    <location>
        <begin position="7"/>
        <end position="30"/>
    </location>
</feature>